<protein>
    <recommendedName>
        <fullName evidence="7">Major facilitator superfamily (MFS) profile domain-containing protein</fullName>
    </recommendedName>
</protein>
<dbReference type="Gene3D" id="1.20.1250.20">
    <property type="entry name" value="MFS general substrate transporter like domains"/>
    <property type="match status" value="1"/>
</dbReference>
<organism evidence="8 9">
    <name type="scientific">Euplotes crassus</name>
    <dbReference type="NCBI Taxonomy" id="5936"/>
    <lineage>
        <taxon>Eukaryota</taxon>
        <taxon>Sar</taxon>
        <taxon>Alveolata</taxon>
        <taxon>Ciliophora</taxon>
        <taxon>Intramacronucleata</taxon>
        <taxon>Spirotrichea</taxon>
        <taxon>Hypotrichia</taxon>
        <taxon>Euplotida</taxon>
        <taxon>Euplotidae</taxon>
        <taxon>Moneuplotes</taxon>
    </lineage>
</organism>
<dbReference type="Proteomes" id="UP001295684">
    <property type="component" value="Unassembled WGS sequence"/>
</dbReference>
<dbReference type="Pfam" id="PF07690">
    <property type="entry name" value="MFS_1"/>
    <property type="match status" value="1"/>
</dbReference>
<proteinExistence type="predicted"/>
<feature type="transmembrane region" description="Helical" evidence="6">
    <location>
        <begin position="143"/>
        <end position="161"/>
    </location>
</feature>
<keyword evidence="4 6" id="KW-0472">Membrane</keyword>
<evidence type="ECO:0000256" key="5">
    <source>
        <dbReference type="SAM" id="MobiDB-lite"/>
    </source>
</evidence>
<feature type="region of interest" description="Disordered" evidence="5">
    <location>
        <begin position="1"/>
        <end position="24"/>
    </location>
</feature>
<feature type="transmembrane region" description="Helical" evidence="6">
    <location>
        <begin position="525"/>
        <end position="544"/>
    </location>
</feature>
<comment type="caution">
    <text evidence="8">The sequence shown here is derived from an EMBL/GenBank/DDBJ whole genome shotgun (WGS) entry which is preliminary data.</text>
</comment>
<evidence type="ECO:0000256" key="1">
    <source>
        <dbReference type="ARBA" id="ARBA00004141"/>
    </source>
</evidence>
<feature type="transmembrane region" description="Helical" evidence="6">
    <location>
        <begin position="463"/>
        <end position="487"/>
    </location>
</feature>
<evidence type="ECO:0000313" key="9">
    <source>
        <dbReference type="Proteomes" id="UP001295684"/>
    </source>
</evidence>
<reference evidence="8" key="1">
    <citation type="submission" date="2023-07" db="EMBL/GenBank/DDBJ databases">
        <authorList>
            <consortium name="AG Swart"/>
            <person name="Singh M."/>
            <person name="Singh A."/>
            <person name="Seah K."/>
            <person name="Emmerich C."/>
        </authorList>
    </citation>
    <scope>NUCLEOTIDE SEQUENCE</scope>
    <source>
        <strain evidence="8">DP1</strain>
    </source>
</reference>
<feature type="transmembrane region" description="Helical" evidence="6">
    <location>
        <begin position="173"/>
        <end position="191"/>
    </location>
</feature>
<feature type="transmembrane region" description="Helical" evidence="6">
    <location>
        <begin position="387"/>
        <end position="411"/>
    </location>
</feature>
<dbReference type="GO" id="GO:0016020">
    <property type="term" value="C:membrane"/>
    <property type="evidence" value="ECO:0007669"/>
    <property type="project" value="UniProtKB-SubCell"/>
</dbReference>
<dbReference type="InterPro" id="IPR011701">
    <property type="entry name" value="MFS"/>
</dbReference>
<feature type="transmembrane region" description="Helical" evidence="6">
    <location>
        <begin position="499"/>
        <end position="519"/>
    </location>
</feature>
<evidence type="ECO:0000259" key="7">
    <source>
        <dbReference type="PROSITE" id="PS50850"/>
    </source>
</evidence>
<dbReference type="PROSITE" id="PS50850">
    <property type="entry name" value="MFS"/>
    <property type="match status" value="1"/>
</dbReference>
<dbReference type="EMBL" id="CAMPGE010006163">
    <property type="protein sequence ID" value="CAI2365007.1"/>
    <property type="molecule type" value="Genomic_DNA"/>
</dbReference>
<keyword evidence="2 6" id="KW-0812">Transmembrane</keyword>
<sequence>MEQKYENRESENILGDDSMKSDFNPSPNRIFTFNGKDGNSEAARRPGATLEREMVKVRGNNLFIIVVSSIMISFSFAELMVFASPFLELIPPMQCLIENKWETCEKEQACAPGAQYVLVEDDKYSLKNWVTDLDLVCSPEWKIGLIGSAIFVGMFLGALVLSPISDTYGRRPVHIIGVLLSIIGSVWIYTFPNWVSVLTSLFFKGIGMYTRLSISYLYTLEMFDEERCKLVASVIMSVNNALSSVMALYFIFGGRDATFFLLSSIFILGYSLVFIPMLPESPKFLFSLRKYDATRATLIRIAKMNGVKYEKLPFQEELDQKGLAALKAEAHLQTIEKEKKEKTSFLELFKNFKLFTNMCITIFVFMFNVFSMYMISFMVKYLPGDKYWNLFLIGLADFIPSVLSGVVMALLPTKKAMILTHGFICISIGISFITNYYDNGGIVDENSTIEGFDIGTFISNNNAYISMGVIFLIRFAITLESCLNFYIVYELFPSKFASVVYGGCNILAGLVSIFSPMAVEIFDNPLILVFVMACICTFLCTILTEGTKNIV</sequence>
<evidence type="ECO:0000313" key="8">
    <source>
        <dbReference type="EMBL" id="CAI2365007.1"/>
    </source>
</evidence>
<feature type="transmembrane region" description="Helical" evidence="6">
    <location>
        <begin position="418"/>
        <end position="437"/>
    </location>
</feature>
<evidence type="ECO:0000256" key="4">
    <source>
        <dbReference type="ARBA" id="ARBA00023136"/>
    </source>
</evidence>
<dbReference type="InterPro" id="IPR020846">
    <property type="entry name" value="MFS_dom"/>
</dbReference>
<keyword evidence="3 6" id="KW-1133">Transmembrane helix</keyword>
<feature type="transmembrane region" description="Helical" evidence="6">
    <location>
        <begin position="354"/>
        <end position="375"/>
    </location>
</feature>
<feature type="compositionally biased region" description="Basic and acidic residues" evidence="5">
    <location>
        <begin position="1"/>
        <end position="11"/>
    </location>
</feature>
<dbReference type="InterPro" id="IPR036259">
    <property type="entry name" value="MFS_trans_sf"/>
</dbReference>
<evidence type="ECO:0000256" key="3">
    <source>
        <dbReference type="ARBA" id="ARBA00022989"/>
    </source>
</evidence>
<feature type="transmembrane region" description="Helical" evidence="6">
    <location>
        <begin position="258"/>
        <end position="279"/>
    </location>
</feature>
<dbReference type="AlphaFoldDB" id="A0AAD1U9U9"/>
<dbReference type="GO" id="GO:0022857">
    <property type="term" value="F:transmembrane transporter activity"/>
    <property type="evidence" value="ECO:0007669"/>
    <property type="project" value="InterPro"/>
</dbReference>
<evidence type="ECO:0000256" key="6">
    <source>
        <dbReference type="SAM" id="Phobius"/>
    </source>
</evidence>
<feature type="transmembrane region" description="Helical" evidence="6">
    <location>
        <begin position="197"/>
        <end position="218"/>
    </location>
</feature>
<name>A0AAD1U9U9_EUPCR</name>
<dbReference type="PANTHER" id="PTHR24064">
    <property type="entry name" value="SOLUTE CARRIER FAMILY 22 MEMBER"/>
    <property type="match status" value="1"/>
</dbReference>
<feature type="domain" description="Major facilitator superfamily (MFS) profile" evidence="7">
    <location>
        <begin position="61"/>
        <end position="548"/>
    </location>
</feature>
<comment type="subcellular location">
    <subcellularLocation>
        <location evidence="1">Membrane</location>
        <topology evidence="1">Multi-pass membrane protein</topology>
    </subcellularLocation>
</comment>
<keyword evidence="9" id="KW-1185">Reference proteome</keyword>
<dbReference type="SUPFAM" id="SSF103473">
    <property type="entry name" value="MFS general substrate transporter"/>
    <property type="match status" value="1"/>
</dbReference>
<feature type="transmembrane region" description="Helical" evidence="6">
    <location>
        <begin position="62"/>
        <end position="83"/>
    </location>
</feature>
<feature type="transmembrane region" description="Helical" evidence="6">
    <location>
        <begin position="230"/>
        <end position="252"/>
    </location>
</feature>
<evidence type="ECO:0000256" key="2">
    <source>
        <dbReference type="ARBA" id="ARBA00022692"/>
    </source>
</evidence>
<gene>
    <name evidence="8" type="ORF">ECRASSUSDP1_LOCUS6357</name>
</gene>
<accession>A0AAD1U9U9</accession>